<organism evidence="2 3">
    <name type="scientific">Paraburkholderia aspalathi</name>
    <dbReference type="NCBI Taxonomy" id="1324617"/>
    <lineage>
        <taxon>Bacteria</taxon>
        <taxon>Pseudomonadati</taxon>
        <taxon>Pseudomonadota</taxon>
        <taxon>Betaproteobacteria</taxon>
        <taxon>Burkholderiales</taxon>
        <taxon>Burkholderiaceae</taxon>
        <taxon>Paraburkholderia</taxon>
    </lineage>
</organism>
<proteinExistence type="predicted"/>
<gene>
    <name evidence="2" type="ORF">R69658_04792</name>
</gene>
<evidence type="ECO:0000313" key="2">
    <source>
        <dbReference type="EMBL" id="CAE6797241.1"/>
    </source>
</evidence>
<dbReference type="EMBL" id="CAJNAU010000051">
    <property type="protein sequence ID" value="CAE6797241.1"/>
    <property type="molecule type" value="Genomic_DNA"/>
</dbReference>
<sequence>MMRAAWVTVVLRVITGDVIGAIGHHRGMVMVVSRLASILMERGHPSSNMRGLAFHGDGRERLNRKAHHEQHDEKEFAPVRHGYGV</sequence>
<dbReference type="Proteomes" id="UP000674425">
    <property type="component" value="Unassembled WGS sequence"/>
</dbReference>
<evidence type="ECO:0000313" key="3">
    <source>
        <dbReference type="Proteomes" id="UP000674425"/>
    </source>
</evidence>
<name>A0ABM8S9X2_9BURK</name>
<protein>
    <recommendedName>
        <fullName evidence="4">Secreted protein</fullName>
    </recommendedName>
</protein>
<keyword evidence="3" id="KW-1185">Reference proteome</keyword>
<dbReference type="RefSeq" id="WP_200620463.1">
    <property type="nucleotide sequence ID" value="NZ_CAJNAU010000051.1"/>
</dbReference>
<comment type="caution">
    <text evidence="2">The sequence shown here is derived from an EMBL/GenBank/DDBJ whole genome shotgun (WGS) entry which is preliminary data.</text>
</comment>
<feature type="compositionally biased region" description="Basic and acidic residues" evidence="1">
    <location>
        <begin position="64"/>
        <end position="78"/>
    </location>
</feature>
<evidence type="ECO:0008006" key="4">
    <source>
        <dbReference type="Google" id="ProtNLM"/>
    </source>
</evidence>
<reference evidence="2 3" key="1">
    <citation type="submission" date="2021-02" db="EMBL/GenBank/DDBJ databases">
        <authorList>
            <person name="Vanwijnsberghe S."/>
        </authorList>
    </citation>
    <scope>NUCLEOTIDE SEQUENCE [LARGE SCALE GENOMIC DNA]</scope>
    <source>
        <strain evidence="2 3">R-69658</strain>
    </source>
</reference>
<accession>A0ABM8S9X2</accession>
<feature type="region of interest" description="Disordered" evidence="1">
    <location>
        <begin position="64"/>
        <end position="85"/>
    </location>
</feature>
<evidence type="ECO:0000256" key="1">
    <source>
        <dbReference type="SAM" id="MobiDB-lite"/>
    </source>
</evidence>